<keyword evidence="7 14" id="KW-0547">Nucleotide-binding</keyword>
<keyword evidence="10 14" id="KW-0573">Peptidoglycan synthesis</keyword>
<feature type="domain" description="Mur ligase N-terminal catalytic" evidence="15">
    <location>
        <begin position="8"/>
        <end position="105"/>
    </location>
</feature>
<dbReference type="InterPro" id="IPR004101">
    <property type="entry name" value="Mur_ligase_C"/>
</dbReference>
<evidence type="ECO:0000259" key="16">
    <source>
        <dbReference type="Pfam" id="PF02875"/>
    </source>
</evidence>
<evidence type="ECO:0000256" key="4">
    <source>
        <dbReference type="ARBA" id="ARBA00022490"/>
    </source>
</evidence>
<dbReference type="PATRIC" id="fig|1423722.3.peg.1422"/>
<proteinExistence type="inferred from homology"/>
<dbReference type="GO" id="GO:0051301">
    <property type="term" value="P:cell division"/>
    <property type="evidence" value="ECO:0007669"/>
    <property type="project" value="UniProtKB-KW"/>
</dbReference>
<dbReference type="HAMAP" id="MF_00046">
    <property type="entry name" value="MurC"/>
    <property type="match status" value="1"/>
</dbReference>
<dbReference type="PANTHER" id="PTHR43445:SF3">
    <property type="entry name" value="UDP-N-ACETYLMURAMATE--L-ALANINE LIGASE"/>
    <property type="match status" value="1"/>
</dbReference>
<dbReference type="GO" id="GO:0008360">
    <property type="term" value="P:regulation of cell shape"/>
    <property type="evidence" value="ECO:0007669"/>
    <property type="project" value="UniProtKB-KW"/>
</dbReference>
<feature type="domain" description="Mur ligase C-terminal" evidence="16">
    <location>
        <begin position="302"/>
        <end position="421"/>
    </location>
</feature>
<comment type="catalytic activity">
    <reaction evidence="13 14">
        <text>UDP-N-acetyl-alpha-D-muramate + L-alanine + ATP = UDP-N-acetyl-alpha-D-muramoyl-L-alanine + ADP + phosphate + H(+)</text>
        <dbReference type="Rhea" id="RHEA:23372"/>
        <dbReference type="ChEBI" id="CHEBI:15378"/>
        <dbReference type="ChEBI" id="CHEBI:30616"/>
        <dbReference type="ChEBI" id="CHEBI:43474"/>
        <dbReference type="ChEBI" id="CHEBI:57972"/>
        <dbReference type="ChEBI" id="CHEBI:70757"/>
        <dbReference type="ChEBI" id="CHEBI:83898"/>
        <dbReference type="ChEBI" id="CHEBI:456216"/>
        <dbReference type="EC" id="6.3.2.8"/>
    </reaction>
</comment>
<dbReference type="InterPro" id="IPR050061">
    <property type="entry name" value="MurCDEF_pg_biosynth"/>
</dbReference>
<keyword evidence="19" id="KW-1185">Reference proteome</keyword>
<feature type="binding site" evidence="14">
    <location>
        <begin position="112"/>
        <end position="118"/>
    </location>
    <ligand>
        <name>ATP</name>
        <dbReference type="ChEBI" id="CHEBI:30616"/>
    </ligand>
</feature>
<dbReference type="Gene3D" id="3.40.1190.10">
    <property type="entry name" value="Mur-like, catalytic domain"/>
    <property type="match status" value="1"/>
</dbReference>
<evidence type="ECO:0000313" key="19">
    <source>
        <dbReference type="Proteomes" id="UP000050909"/>
    </source>
</evidence>
<dbReference type="PANTHER" id="PTHR43445">
    <property type="entry name" value="UDP-N-ACETYLMURAMATE--L-ALANINE LIGASE-RELATED"/>
    <property type="match status" value="1"/>
</dbReference>
<keyword evidence="6 14" id="KW-0132">Cell division</keyword>
<evidence type="ECO:0000256" key="8">
    <source>
        <dbReference type="ARBA" id="ARBA00022840"/>
    </source>
</evidence>
<dbReference type="InterPro" id="IPR036615">
    <property type="entry name" value="Mur_ligase_C_dom_sf"/>
</dbReference>
<dbReference type="Gene3D" id="3.40.50.720">
    <property type="entry name" value="NAD(P)-binding Rossmann-like Domain"/>
    <property type="match status" value="1"/>
</dbReference>
<keyword evidence="4 14" id="KW-0963">Cytoplasm</keyword>
<evidence type="ECO:0000256" key="6">
    <source>
        <dbReference type="ARBA" id="ARBA00022618"/>
    </source>
</evidence>
<evidence type="ECO:0000256" key="9">
    <source>
        <dbReference type="ARBA" id="ARBA00022960"/>
    </source>
</evidence>
<comment type="function">
    <text evidence="14">Cell wall formation.</text>
</comment>
<evidence type="ECO:0000259" key="17">
    <source>
        <dbReference type="Pfam" id="PF08245"/>
    </source>
</evidence>
<dbReference type="Pfam" id="PF01225">
    <property type="entry name" value="Mur_ligase"/>
    <property type="match status" value="1"/>
</dbReference>
<dbReference type="SUPFAM" id="SSF53244">
    <property type="entry name" value="MurD-like peptide ligases, peptide-binding domain"/>
    <property type="match status" value="1"/>
</dbReference>
<dbReference type="RefSeq" id="WP_056947007.1">
    <property type="nucleotide sequence ID" value="NZ_AZCV01000006.1"/>
</dbReference>
<dbReference type="InterPro" id="IPR000713">
    <property type="entry name" value="Mur_ligase_N"/>
</dbReference>
<dbReference type="EMBL" id="AZCV01000006">
    <property type="protein sequence ID" value="KRK37281.1"/>
    <property type="molecule type" value="Genomic_DNA"/>
</dbReference>
<keyword evidence="12 14" id="KW-0961">Cell wall biogenesis/degradation</keyword>
<protein>
    <recommendedName>
        <fullName evidence="3 14">UDP-N-acetylmuramate--L-alanine ligase</fullName>
        <ecNumber evidence="3 14">6.3.2.8</ecNumber>
    </recommendedName>
    <alternativeName>
        <fullName evidence="14">UDP-N-acetylmuramoyl-L-alanine synthetase</fullName>
    </alternativeName>
</protein>
<dbReference type="NCBIfam" id="TIGR01082">
    <property type="entry name" value="murC"/>
    <property type="match status" value="1"/>
</dbReference>
<dbReference type="Pfam" id="PF08245">
    <property type="entry name" value="Mur_ligase_M"/>
    <property type="match status" value="1"/>
</dbReference>
<evidence type="ECO:0000256" key="5">
    <source>
        <dbReference type="ARBA" id="ARBA00022598"/>
    </source>
</evidence>
<dbReference type="GO" id="GO:0005524">
    <property type="term" value="F:ATP binding"/>
    <property type="evidence" value="ECO:0007669"/>
    <property type="project" value="UniProtKB-UniRule"/>
</dbReference>
<accession>A0A0R1H0U6</accession>
<name>A0A0R1H0U6_9LACO</name>
<dbReference type="Gene3D" id="3.90.190.20">
    <property type="entry name" value="Mur ligase, C-terminal domain"/>
    <property type="match status" value="1"/>
</dbReference>
<evidence type="ECO:0000256" key="3">
    <source>
        <dbReference type="ARBA" id="ARBA00012211"/>
    </source>
</evidence>
<dbReference type="InterPro" id="IPR036565">
    <property type="entry name" value="Mur-like_cat_sf"/>
</dbReference>
<evidence type="ECO:0000256" key="7">
    <source>
        <dbReference type="ARBA" id="ARBA00022741"/>
    </source>
</evidence>
<organism evidence="18 19">
    <name type="scientific">Amylolactobacillus amylotrophicus DSM 20534</name>
    <dbReference type="NCBI Taxonomy" id="1423722"/>
    <lineage>
        <taxon>Bacteria</taxon>
        <taxon>Bacillati</taxon>
        <taxon>Bacillota</taxon>
        <taxon>Bacilli</taxon>
        <taxon>Lactobacillales</taxon>
        <taxon>Lactobacillaceae</taxon>
        <taxon>Amylolactobacillus</taxon>
    </lineage>
</organism>
<evidence type="ECO:0000256" key="13">
    <source>
        <dbReference type="ARBA" id="ARBA00047833"/>
    </source>
</evidence>
<evidence type="ECO:0000256" key="1">
    <source>
        <dbReference type="ARBA" id="ARBA00004496"/>
    </source>
</evidence>
<evidence type="ECO:0000256" key="10">
    <source>
        <dbReference type="ARBA" id="ARBA00022984"/>
    </source>
</evidence>
<dbReference type="UniPathway" id="UPA00219"/>
<dbReference type="SUPFAM" id="SSF51984">
    <property type="entry name" value="MurCD N-terminal domain"/>
    <property type="match status" value="1"/>
</dbReference>
<dbReference type="GO" id="GO:0005737">
    <property type="term" value="C:cytoplasm"/>
    <property type="evidence" value="ECO:0007669"/>
    <property type="project" value="UniProtKB-SubCell"/>
</dbReference>
<dbReference type="AlphaFoldDB" id="A0A0R1H0U6"/>
<comment type="similarity">
    <text evidence="14">Belongs to the MurCDEF family.</text>
</comment>
<dbReference type="GO" id="GO:0009252">
    <property type="term" value="P:peptidoglycan biosynthetic process"/>
    <property type="evidence" value="ECO:0007669"/>
    <property type="project" value="UniProtKB-UniRule"/>
</dbReference>
<keyword evidence="8 14" id="KW-0067">ATP-binding</keyword>
<dbReference type="GO" id="GO:0071555">
    <property type="term" value="P:cell wall organization"/>
    <property type="evidence" value="ECO:0007669"/>
    <property type="project" value="UniProtKB-KW"/>
</dbReference>
<dbReference type="InterPro" id="IPR013221">
    <property type="entry name" value="Mur_ligase_cen"/>
</dbReference>
<gene>
    <name evidence="14" type="primary">murC</name>
    <name evidence="18" type="ORF">FC62_GL001396</name>
</gene>
<comment type="pathway">
    <text evidence="2 14">Cell wall biogenesis; peptidoglycan biosynthesis.</text>
</comment>
<keyword evidence="5 14" id="KW-0436">Ligase</keyword>
<dbReference type="SUPFAM" id="SSF53623">
    <property type="entry name" value="MurD-like peptide ligases, catalytic domain"/>
    <property type="match status" value="1"/>
</dbReference>
<comment type="caution">
    <text evidence="18">The sequence shown here is derived from an EMBL/GenBank/DDBJ whole genome shotgun (WGS) entry which is preliminary data.</text>
</comment>
<reference evidence="18 19" key="1">
    <citation type="journal article" date="2015" name="Genome Announc.">
        <title>Expanding the biotechnology potential of lactobacilli through comparative genomics of 213 strains and associated genera.</title>
        <authorList>
            <person name="Sun Z."/>
            <person name="Harris H.M."/>
            <person name="McCann A."/>
            <person name="Guo C."/>
            <person name="Argimon S."/>
            <person name="Zhang W."/>
            <person name="Yang X."/>
            <person name="Jeffery I.B."/>
            <person name="Cooney J.C."/>
            <person name="Kagawa T.F."/>
            <person name="Liu W."/>
            <person name="Song Y."/>
            <person name="Salvetti E."/>
            <person name="Wrobel A."/>
            <person name="Rasinkangas P."/>
            <person name="Parkhill J."/>
            <person name="Rea M.C."/>
            <person name="O'Sullivan O."/>
            <person name="Ritari J."/>
            <person name="Douillard F.P."/>
            <person name="Paul Ross R."/>
            <person name="Yang R."/>
            <person name="Briner A.E."/>
            <person name="Felis G.E."/>
            <person name="de Vos W.M."/>
            <person name="Barrangou R."/>
            <person name="Klaenhammer T.R."/>
            <person name="Caufield P.W."/>
            <person name="Cui Y."/>
            <person name="Zhang H."/>
            <person name="O'Toole P.W."/>
        </authorList>
    </citation>
    <scope>NUCLEOTIDE SEQUENCE [LARGE SCALE GENOMIC DNA]</scope>
    <source>
        <strain evidence="18 19">DSM 20534</strain>
    </source>
</reference>
<comment type="subcellular location">
    <subcellularLocation>
        <location evidence="1 14">Cytoplasm</location>
    </subcellularLocation>
</comment>
<evidence type="ECO:0000259" key="15">
    <source>
        <dbReference type="Pfam" id="PF01225"/>
    </source>
</evidence>
<dbReference type="EC" id="6.3.2.8" evidence="3 14"/>
<evidence type="ECO:0000256" key="12">
    <source>
        <dbReference type="ARBA" id="ARBA00023316"/>
    </source>
</evidence>
<evidence type="ECO:0000256" key="11">
    <source>
        <dbReference type="ARBA" id="ARBA00023306"/>
    </source>
</evidence>
<keyword evidence="9 14" id="KW-0133">Cell shape</keyword>
<dbReference type="GO" id="GO:0008763">
    <property type="term" value="F:UDP-N-acetylmuramate-L-alanine ligase activity"/>
    <property type="evidence" value="ECO:0007669"/>
    <property type="project" value="UniProtKB-UniRule"/>
</dbReference>
<sequence>MLKKDANYYFIGIKGTGMAGLALVMHDLGYKVSGSDIEQHTFTQEPLLAAGIEVLPFAAKNINAGLTIVKGNAFKEDHPEVKRALELNLKIMSYPDTLAELLPQYTSIGVAGAHGKTSTTGLMAHVLGGVLPTSYLVGDGTGRGIANSRFFVYEADEYRRHFLAYHPDYMVMTNIDFDHPDYFKDIDDVTAAFQTAADQTRKGLFVWGDDERLANLKTDIQKFTYGLKETDDYRAVNIKRDELGAQFDVLYHGDSLGRFTIRLFGEHNIMNSLAVIGVAHQEGLNMVDVANELVSYQGTKRRFAETDYKDVVVIDDYAHHPTEMKATLQAARQKFPDMKLVAIFQPHTYSRTKQFAAEFAEILRTADKAYVTPIFGSARESTGDISSEMLVDQIGKDSEVIKLENISDLTENKNSVMVFMGAGDIQKYETAYEKLL</sequence>
<evidence type="ECO:0000256" key="14">
    <source>
        <dbReference type="HAMAP-Rule" id="MF_00046"/>
    </source>
</evidence>
<feature type="domain" description="Mur ligase central" evidence="17">
    <location>
        <begin position="110"/>
        <end position="279"/>
    </location>
</feature>
<dbReference type="InterPro" id="IPR005758">
    <property type="entry name" value="UDP-N-AcMur_Ala_ligase_MurC"/>
</dbReference>
<keyword evidence="11 14" id="KW-0131">Cell cycle</keyword>
<evidence type="ECO:0000256" key="2">
    <source>
        <dbReference type="ARBA" id="ARBA00004752"/>
    </source>
</evidence>
<dbReference type="Proteomes" id="UP000050909">
    <property type="component" value="Unassembled WGS sequence"/>
</dbReference>
<dbReference type="Pfam" id="PF02875">
    <property type="entry name" value="Mur_ligase_C"/>
    <property type="match status" value="1"/>
</dbReference>
<evidence type="ECO:0000313" key="18">
    <source>
        <dbReference type="EMBL" id="KRK37281.1"/>
    </source>
</evidence>